<feature type="chain" id="PRO_5022056252" description="IPT/TIG domain-containing protein" evidence="1">
    <location>
        <begin position="21"/>
        <end position="480"/>
    </location>
</feature>
<dbReference type="RefSeq" id="WP_143918311.1">
    <property type="nucleotide sequence ID" value="NZ_CANMIK010000075.1"/>
</dbReference>
<accession>A0A554VDI7</accession>
<dbReference type="OrthoDB" id="1340637at2"/>
<comment type="caution">
    <text evidence="3">The sequence shown here is derived from an EMBL/GenBank/DDBJ whole genome shotgun (WGS) entry which is preliminary data.</text>
</comment>
<name>A0A554VDI7_9FLAO</name>
<keyword evidence="1" id="KW-0732">Signal</keyword>
<dbReference type="Proteomes" id="UP000318833">
    <property type="component" value="Unassembled WGS sequence"/>
</dbReference>
<dbReference type="InterPro" id="IPR013783">
    <property type="entry name" value="Ig-like_fold"/>
</dbReference>
<evidence type="ECO:0000259" key="2">
    <source>
        <dbReference type="Pfam" id="PF01833"/>
    </source>
</evidence>
<sequence length="480" mass="53379">MKKIYLFTLLSILFFGCSSDDSSPDAQLNIPIIDDISTTNATAGDIITITGKNFDSNQTYIIKFNGTQGTVTEITATFLKAKVPEGATTGDITLTINTQTTVVGTITIDEEPQSPTIENISTDSAVVGDIITVNGTNFDPEETYIIKFNGIQGTITEITTTSLKVQVPEGATTGEITLIFNEKATVIGNIEILEVVIDYGSRLFAYKDGITPSQIVEIDKNTGEQISVIADIDHDNYLSDFIFDDAKNEIICNYTDNNITYLYKINVDNGQTTSTQSNPATGRYENWIIGRYNSPNFLFAYKDQITPSKIVQIDLESGNFVDDVTDIDHNNYLSDFNFDSDADEIICNYTDNNITYLYKINVNNGQTTSIQSNPTTGRYENWIMSANNRLFVYKDGVTPSQIIEIDKNTGNQISVIADIDHDNYLSDFVFDSSKNEIICNYTDNNITYLYKINVDTGKTTSIQSNPTTGRYENWIMSLVE</sequence>
<keyword evidence="4" id="KW-1185">Reference proteome</keyword>
<feature type="signal peptide" evidence="1">
    <location>
        <begin position="1"/>
        <end position="20"/>
    </location>
</feature>
<dbReference type="SUPFAM" id="SSF82171">
    <property type="entry name" value="DPP6 N-terminal domain-like"/>
    <property type="match status" value="1"/>
</dbReference>
<proteinExistence type="predicted"/>
<feature type="domain" description="IPT/TIG" evidence="2">
    <location>
        <begin position="115"/>
        <end position="179"/>
    </location>
</feature>
<dbReference type="PROSITE" id="PS51257">
    <property type="entry name" value="PROKAR_LIPOPROTEIN"/>
    <property type="match status" value="1"/>
</dbReference>
<dbReference type="Pfam" id="PF01833">
    <property type="entry name" value="TIG"/>
    <property type="match status" value="2"/>
</dbReference>
<dbReference type="InterPro" id="IPR014756">
    <property type="entry name" value="Ig_E-set"/>
</dbReference>
<organism evidence="3 4">
    <name type="scientific">Aquimarina algiphila</name>
    <dbReference type="NCBI Taxonomy" id="2047982"/>
    <lineage>
        <taxon>Bacteria</taxon>
        <taxon>Pseudomonadati</taxon>
        <taxon>Bacteroidota</taxon>
        <taxon>Flavobacteriia</taxon>
        <taxon>Flavobacteriales</taxon>
        <taxon>Flavobacteriaceae</taxon>
        <taxon>Aquimarina</taxon>
    </lineage>
</organism>
<evidence type="ECO:0000313" key="3">
    <source>
        <dbReference type="EMBL" id="TSE04898.1"/>
    </source>
</evidence>
<dbReference type="Gene3D" id="2.60.40.10">
    <property type="entry name" value="Immunoglobulins"/>
    <property type="match status" value="2"/>
</dbReference>
<gene>
    <name evidence="3" type="ORF">FOF46_24750</name>
</gene>
<feature type="domain" description="IPT/TIG" evidence="2">
    <location>
        <begin position="31"/>
        <end position="100"/>
    </location>
</feature>
<evidence type="ECO:0000313" key="4">
    <source>
        <dbReference type="Proteomes" id="UP000318833"/>
    </source>
</evidence>
<reference evidence="3 4" key="1">
    <citation type="submission" date="2019-07" db="EMBL/GenBank/DDBJ databases">
        <title>The draft genome sequence of Aquimarina algiphila M91.</title>
        <authorList>
            <person name="Meng X."/>
        </authorList>
    </citation>
    <scope>NUCLEOTIDE SEQUENCE [LARGE SCALE GENOMIC DNA]</scope>
    <source>
        <strain evidence="3 4">M91</strain>
    </source>
</reference>
<dbReference type="EMBL" id="VLNR01000069">
    <property type="protein sequence ID" value="TSE04898.1"/>
    <property type="molecule type" value="Genomic_DNA"/>
</dbReference>
<dbReference type="SUPFAM" id="SSF81296">
    <property type="entry name" value="E set domains"/>
    <property type="match status" value="2"/>
</dbReference>
<dbReference type="AlphaFoldDB" id="A0A554VDI7"/>
<dbReference type="InterPro" id="IPR002909">
    <property type="entry name" value="IPT_dom"/>
</dbReference>
<evidence type="ECO:0000256" key="1">
    <source>
        <dbReference type="SAM" id="SignalP"/>
    </source>
</evidence>
<dbReference type="CDD" id="cd00102">
    <property type="entry name" value="IPT"/>
    <property type="match status" value="1"/>
</dbReference>
<protein>
    <recommendedName>
        <fullName evidence="2">IPT/TIG domain-containing protein</fullName>
    </recommendedName>
</protein>